<evidence type="ECO:0000313" key="3">
    <source>
        <dbReference type="Proteomes" id="UP000499080"/>
    </source>
</evidence>
<evidence type="ECO:0000313" key="2">
    <source>
        <dbReference type="EMBL" id="GBN46416.1"/>
    </source>
</evidence>
<accession>A0A4Y2P8T5</accession>
<name>A0A4Y2P8T5_ARAVE</name>
<dbReference type="Proteomes" id="UP000499080">
    <property type="component" value="Unassembled WGS sequence"/>
</dbReference>
<comment type="caution">
    <text evidence="2">The sequence shown here is derived from an EMBL/GenBank/DDBJ whole genome shotgun (WGS) entry which is preliminary data.</text>
</comment>
<feature type="region of interest" description="Disordered" evidence="1">
    <location>
        <begin position="1"/>
        <end position="24"/>
    </location>
</feature>
<proteinExistence type="predicted"/>
<dbReference type="OrthoDB" id="8123891at2759"/>
<protein>
    <submittedName>
        <fullName evidence="2">Uncharacterized protein</fullName>
    </submittedName>
</protein>
<evidence type="ECO:0000256" key="1">
    <source>
        <dbReference type="SAM" id="MobiDB-lite"/>
    </source>
</evidence>
<dbReference type="AlphaFoldDB" id="A0A4Y2P8T5"/>
<dbReference type="EMBL" id="BGPR01010485">
    <property type="protein sequence ID" value="GBN46416.1"/>
    <property type="molecule type" value="Genomic_DNA"/>
</dbReference>
<feature type="compositionally biased region" description="Low complexity" evidence="1">
    <location>
        <begin position="10"/>
        <end position="24"/>
    </location>
</feature>
<gene>
    <name evidence="2" type="ORF">AVEN_108294_1</name>
</gene>
<sequence>MVSPSSTETTRNSPSRPASASSTSISDELSTLVKQDVWNQLAEWYLKQTTDTKNEDRALSHALEKYGSEFRTFILKDDRPVKIVVRGLPASAPIEDIKAEFVNECFSVRKISRLFKGSHAFILCSTK</sequence>
<keyword evidence="3" id="KW-1185">Reference proteome</keyword>
<organism evidence="2 3">
    <name type="scientific">Araneus ventricosus</name>
    <name type="common">Orbweaver spider</name>
    <name type="synonym">Epeira ventricosa</name>
    <dbReference type="NCBI Taxonomy" id="182803"/>
    <lineage>
        <taxon>Eukaryota</taxon>
        <taxon>Metazoa</taxon>
        <taxon>Ecdysozoa</taxon>
        <taxon>Arthropoda</taxon>
        <taxon>Chelicerata</taxon>
        <taxon>Arachnida</taxon>
        <taxon>Araneae</taxon>
        <taxon>Araneomorphae</taxon>
        <taxon>Entelegynae</taxon>
        <taxon>Araneoidea</taxon>
        <taxon>Araneidae</taxon>
        <taxon>Araneus</taxon>
    </lineage>
</organism>
<reference evidence="2 3" key="1">
    <citation type="journal article" date="2019" name="Sci. Rep.">
        <title>Orb-weaving spider Araneus ventricosus genome elucidates the spidroin gene catalogue.</title>
        <authorList>
            <person name="Kono N."/>
            <person name="Nakamura H."/>
            <person name="Ohtoshi R."/>
            <person name="Moran D.A.P."/>
            <person name="Shinohara A."/>
            <person name="Yoshida Y."/>
            <person name="Fujiwara M."/>
            <person name="Mori M."/>
            <person name="Tomita M."/>
            <person name="Arakawa K."/>
        </authorList>
    </citation>
    <scope>NUCLEOTIDE SEQUENCE [LARGE SCALE GENOMIC DNA]</scope>
</reference>